<comment type="cofactor">
    <cofactor evidence="10">
        <name>K(+)</name>
        <dbReference type="ChEBI" id="CHEBI:29103"/>
    </cofactor>
    <text evidence="10">Binds 1 potassium ion per subunit.</text>
</comment>
<dbReference type="Pfam" id="PF10396">
    <property type="entry name" value="TrmE_N"/>
    <property type="match status" value="1"/>
</dbReference>
<evidence type="ECO:0000313" key="15">
    <source>
        <dbReference type="Proteomes" id="UP000070069"/>
    </source>
</evidence>
<feature type="domain" description="TrmE-type G" evidence="12">
    <location>
        <begin position="222"/>
        <end position="376"/>
    </location>
</feature>
<dbReference type="FunFam" id="3.40.50.300:FF:000494">
    <property type="entry name" value="tRNA modification GTPase MnmE"/>
    <property type="match status" value="1"/>
</dbReference>
<feature type="binding site" evidence="10">
    <location>
        <position position="456"/>
    </location>
    <ligand>
        <name>(6S)-5-formyl-5,6,7,8-tetrahydrofolate</name>
        <dbReference type="ChEBI" id="CHEBI:57457"/>
    </ligand>
</feature>
<dbReference type="SUPFAM" id="SSF52540">
    <property type="entry name" value="P-loop containing nucleoside triphosphate hydrolases"/>
    <property type="match status" value="1"/>
</dbReference>
<evidence type="ECO:0000256" key="1">
    <source>
        <dbReference type="ARBA" id="ARBA00011043"/>
    </source>
</evidence>
<dbReference type="InterPro" id="IPR005225">
    <property type="entry name" value="Small_GTP-bd"/>
</dbReference>
<keyword evidence="7 10" id="KW-0460">Magnesium</keyword>
<dbReference type="GO" id="GO:0042802">
    <property type="term" value="F:identical protein binding"/>
    <property type="evidence" value="ECO:0007669"/>
    <property type="project" value="UniProtKB-ARBA"/>
</dbReference>
<accession>A0A139JR20</accession>
<dbReference type="Proteomes" id="UP000249343">
    <property type="component" value="Unassembled WGS sequence"/>
</dbReference>
<dbReference type="OrthoDB" id="9805918at2"/>
<comment type="similarity">
    <text evidence="1 10 11">Belongs to the TRAFAC class TrmE-Era-EngA-EngB-Septin-like GTPase superfamily. TrmE GTPase family.</text>
</comment>
<dbReference type="InterPro" id="IPR031168">
    <property type="entry name" value="G_TrmE"/>
</dbReference>
<reference evidence="13 15" key="2">
    <citation type="submission" date="2016-02" db="EMBL/GenBank/DDBJ databases">
        <title>A draft genome sequence of Candidatus Phytoplasma oryzae strain Mbita1, the causative agent of Napier Grass stunt disease in Kenya.</title>
        <authorList>
            <person name="Fischer A."/>
            <person name="Santa-Cruz I."/>
            <person name="Wambua L."/>
            <person name="Olds C."/>
            <person name="Midega C."/>
            <person name="Dickinson M."/>
            <person name="Kawicha P."/>
            <person name="Khan Z."/>
            <person name="Masiga D."/>
            <person name="Jores J."/>
            <person name="Bernd S."/>
        </authorList>
    </citation>
    <scope>NUCLEOTIDE SEQUENCE [LARGE SCALE GENOMIC DNA]</scope>
    <source>
        <strain evidence="13">Mbita1</strain>
    </source>
</reference>
<evidence type="ECO:0000256" key="9">
    <source>
        <dbReference type="ARBA" id="ARBA00023134"/>
    </source>
</evidence>
<evidence type="ECO:0000256" key="4">
    <source>
        <dbReference type="ARBA" id="ARBA00022723"/>
    </source>
</evidence>
<dbReference type="RefSeq" id="WP_066540215.1">
    <property type="nucleotide sequence ID" value="NZ_JHUK01000007.1"/>
</dbReference>
<feature type="binding site" evidence="10">
    <location>
        <position position="22"/>
    </location>
    <ligand>
        <name>(6S)-5-formyl-5,6,7,8-tetrahydrofolate</name>
        <dbReference type="ChEBI" id="CHEBI:57457"/>
    </ligand>
</feature>
<evidence type="ECO:0000313" key="14">
    <source>
        <dbReference type="EMBL" id="RAM57569.1"/>
    </source>
</evidence>
<dbReference type="EMBL" id="LTBM01000003">
    <property type="protein sequence ID" value="KXT29300.1"/>
    <property type="molecule type" value="Genomic_DNA"/>
</dbReference>
<dbReference type="InterPro" id="IPR025867">
    <property type="entry name" value="MnmE_helical"/>
</dbReference>
<keyword evidence="16" id="KW-1185">Reference proteome</keyword>
<feature type="binding site" evidence="10">
    <location>
        <position position="256"/>
    </location>
    <ligand>
        <name>K(+)</name>
        <dbReference type="ChEBI" id="CHEBI:29103"/>
    </ligand>
</feature>
<keyword evidence="3 10" id="KW-0819">tRNA processing</keyword>
<keyword evidence="4 10" id="KW-0479">Metal-binding</keyword>
<dbReference type="GO" id="GO:0002098">
    <property type="term" value="P:tRNA wobble uridine modification"/>
    <property type="evidence" value="ECO:0007669"/>
    <property type="project" value="TreeGrafter"/>
</dbReference>
<dbReference type="GO" id="GO:0046872">
    <property type="term" value="F:metal ion binding"/>
    <property type="evidence" value="ECO:0007669"/>
    <property type="project" value="UniProtKB-KW"/>
</dbReference>
<organism evidence="13 15">
    <name type="scientific">Candidatus Phytoplasma oryzae</name>
    <dbReference type="NCBI Taxonomy" id="203274"/>
    <lineage>
        <taxon>Bacteria</taxon>
        <taxon>Bacillati</taxon>
        <taxon>Mycoplasmatota</taxon>
        <taxon>Mollicutes</taxon>
        <taxon>Acholeplasmatales</taxon>
        <taxon>Acholeplasmataceae</taxon>
        <taxon>Candidatus Phytoplasma</taxon>
        <taxon>16SrXI (Rice yellow dwarf group)</taxon>
    </lineage>
</organism>
<keyword evidence="8 10" id="KW-0630">Potassium</keyword>
<comment type="function">
    <text evidence="10">Exhibits a very high intrinsic GTPase hydrolysis rate. Involved in the addition of a carboxymethylaminomethyl (cmnm) group at the wobble position (U34) of certain tRNAs, forming tRNA-cmnm(5)s(2)U34.</text>
</comment>
<evidence type="ECO:0000259" key="12">
    <source>
        <dbReference type="PROSITE" id="PS51709"/>
    </source>
</evidence>
<dbReference type="InterPro" id="IPR006073">
    <property type="entry name" value="GTP-bd"/>
</dbReference>
<evidence type="ECO:0000256" key="11">
    <source>
        <dbReference type="RuleBase" id="RU003313"/>
    </source>
</evidence>
<keyword evidence="6 10" id="KW-0378">Hydrolase</keyword>
<feature type="binding site" evidence="10">
    <location>
        <begin position="232"/>
        <end position="237"/>
    </location>
    <ligand>
        <name>GTP</name>
        <dbReference type="ChEBI" id="CHEBI:37565"/>
    </ligand>
</feature>
<dbReference type="InterPro" id="IPR027266">
    <property type="entry name" value="TrmE/GcvT-like"/>
</dbReference>
<evidence type="ECO:0000256" key="7">
    <source>
        <dbReference type="ARBA" id="ARBA00022842"/>
    </source>
</evidence>
<dbReference type="Pfam" id="PF12631">
    <property type="entry name" value="MnmE_helical"/>
    <property type="match status" value="1"/>
</dbReference>
<feature type="binding site" evidence="10">
    <location>
        <position position="125"/>
    </location>
    <ligand>
        <name>(6S)-5-formyl-5,6,7,8-tetrahydrofolate</name>
        <dbReference type="ChEBI" id="CHEBI:57457"/>
    </ligand>
</feature>
<dbReference type="Gene3D" id="3.30.1360.120">
    <property type="entry name" value="Probable tRNA modification gtpase trme, domain 1"/>
    <property type="match status" value="1"/>
</dbReference>
<dbReference type="Pfam" id="PF01926">
    <property type="entry name" value="MMR_HSR1"/>
    <property type="match status" value="1"/>
</dbReference>
<feature type="binding site" evidence="10">
    <location>
        <begin position="251"/>
        <end position="257"/>
    </location>
    <ligand>
        <name>GTP</name>
        <dbReference type="ChEBI" id="CHEBI:37565"/>
    </ligand>
</feature>
<reference evidence="14 16" key="1">
    <citation type="submission" date="2014-04" db="EMBL/GenBank/DDBJ databases">
        <title>Genome study of Napier grass stunt phytoplasma.</title>
        <authorList>
            <person name="Kawicha P."/>
            <person name="Dickinson M."/>
            <person name="Hodgetts J."/>
        </authorList>
    </citation>
    <scope>NUCLEOTIDE SEQUENCE [LARGE SCALE GENOMIC DNA]</scope>
    <source>
        <strain evidence="14 16">NGS-S10</strain>
    </source>
</reference>
<comment type="caution">
    <text evidence="10">Lacks conserved residue(s) required for the propagation of feature annotation.</text>
</comment>
<comment type="subunit">
    <text evidence="10">Homodimer. Heterotetramer of two MnmE and two MnmG subunits.</text>
</comment>
<dbReference type="GO" id="GO:0003924">
    <property type="term" value="F:GTPase activity"/>
    <property type="evidence" value="ECO:0007669"/>
    <property type="project" value="UniProtKB-UniRule"/>
</dbReference>
<comment type="subcellular location">
    <subcellularLocation>
        <location evidence="10">Cytoplasm</location>
    </subcellularLocation>
</comment>
<dbReference type="InterPro" id="IPR018948">
    <property type="entry name" value="GTP-bd_TrmE_N"/>
</dbReference>
<evidence type="ECO:0000256" key="3">
    <source>
        <dbReference type="ARBA" id="ARBA00022694"/>
    </source>
</evidence>
<feature type="binding site" evidence="10">
    <location>
        <position position="257"/>
    </location>
    <ligand>
        <name>Mg(2+)</name>
        <dbReference type="ChEBI" id="CHEBI:18420"/>
    </ligand>
</feature>
<feature type="binding site" evidence="10">
    <location>
        <begin position="276"/>
        <end position="279"/>
    </location>
    <ligand>
        <name>GTP</name>
        <dbReference type="ChEBI" id="CHEBI:37565"/>
    </ligand>
</feature>
<gene>
    <name evidence="10 13" type="primary">trmE</name>
    <name evidence="10" type="synonym">mnmE</name>
    <name evidence="13" type="ORF">AXA84_0194</name>
    <name evidence="14" type="ORF">DH96_02375</name>
</gene>
<dbReference type="PANTHER" id="PTHR42714:SF2">
    <property type="entry name" value="TRNA MODIFICATION GTPASE GTPBP3, MITOCHONDRIAL"/>
    <property type="match status" value="1"/>
</dbReference>
<keyword evidence="9 10" id="KW-0342">GTP-binding</keyword>
<dbReference type="PATRIC" id="fig|203274.3.peg.351"/>
<evidence type="ECO:0000256" key="10">
    <source>
        <dbReference type="HAMAP-Rule" id="MF_00379"/>
    </source>
</evidence>
<feature type="binding site" evidence="10">
    <location>
        <position position="236"/>
    </location>
    <ligand>
        <name>Mg(2+)</name>
        <dbReference type="ChEBI" id="CHEBI:18420"/>
    </ligand>
</feature>
<dbReference type="AlphaFoldDB" id="A0A139JR20"/>
<evidence type="ECO:0000256" key="8">
    <source>
        <dbReference type="ARBA" id="ARBA00022958"/>
    </source>
</evidence>
<dbReference type="PRINTS" id="PR00449">
    <property type="entry name" value="RASTRNSFRMNG"/>
</dbReference>
<dbReference type="GO" id="GO:0005829">
    <property type="term" value="C:cytosol"/>
    <property type="evidence" value="ECO:0007669"/>
    <property type="project" value="TreeGrafter"/>
</dbReference>
<dbReference type="CDD" id="cd14858">
    <property type="entry name" value="TrmE_N"/>
    <property type="match status" value="1"/>
</dbReference>
<dbReference type="CDD" id="cd04164">
    <property type="entry name" value="trmE"/>
    <property type="match status" value="1"/>
</dbReference>
<dbReference type="EMBL" id="JHUK01000007">
    <property type="protein sequence ID" value="RAM57569.1"/>
    <property type="molecule type" value="Genomic_DNA"/>
</dbReference>
<dbReference type="Proteomes" id="UP000070069">
    <property type="component" value="Unassembled WGS sequence"/>
</dbReference>
<dbReference type="HAMAP" id="MF_00379">
    <property type="entry name" value="GTPase_MnmE"/>
    <property type="match status" value="1"/>
</dbReference>
<keyword evidence="5 10" id="KW-0547">Nucleotide-binding</keyword>
<proteinExistence type="inferred from homology"/>
<dbReference type="Gene3D" id="1.20.120.430">
    <property type="entry name" value="tRNA modification GTPase MnmE domain 2"/>
    <property type="match status" value="1"/>
</dbReference>
<comment type="caution">
    <text evidence="13">The sequence shown here is derived from an EMBL/GenBank/DDBJ whole genome shotgun (WGS) entry which is preliminary data.</text>
</comment>
<feature type="binding site" evidence="10">
    <location>
        <position position="86"/>
    </location>
    <ligand>
        <name>(6S)-5-formyl-5,6,7,8-tetrahydrofolate</name>
        <dbReference type="ChEBI" id="CHEBI:57457"/>
    </ligand>
</feature>
<dbReference type="FunFam" id="3.30.1360.120:FF:000003">
    <property type="entry name" value="tRNA modification GTPase MnmE"/>
    <property type="match status" value="1"/>
</dbReference>
<dbReference type="Gene3D" id="3.40.50.300">
    <property type="entry name" value="P-loop containing nucleotide triphosphate hydrolases"/>
    <property type="match status" value="1"/>
</dbReference>
<dbReference type="PROSITE" id="PS51709">
    <property type="entry name" value="G_TRME"/>
    <property type="match status" value="1"/>
</dbReference>
<protein>
    <recommendedName>
        <fullName evidence="10">tRNA modification GTPase MnmE</fullName>
        <ecNumber evidence="10">3.6.-.-</ecNumber>
    </recommendedName>
</protein>
<dbReference type="PANTHER" id="PTHR42714">
    <property type="entry name" value="TRNA MODIFICATION GTPASE GTPBP3"/>
    <property type="match status" value="1"/>
</dbReference>
<dbReference type="GO" id="GO:0030488">
    <property type="term" value="P:tRNA methylation"/>
    <property type="evidence" value="ECO:0007669"/>
    <property type="project" value="TreeGrafter"/>
</dbReference>
<evidence type="ECO:0000256" key="2">
    <source>
        <dbReference type="ARBA" id="ARBA00022490"/>
    </source>
</evidence>
<evidence type="ECO:0000256" key="6">
    <source>
        <dbReference type="ARBA" id="ARBA00022801"/>
    </source>
</evidence>
<dbReference type="InterPro" id="IPR027368">
    <property type="entry name" value="MnmE_dom2"/>
</dbReference>
<evidence type="ECO:0000313" key="13">
    <source>
        <dbReference type="EMBL" id="KXT29300.1"/>
    </source>
</evidence>
<dbReference type="NCBIfam" id="TIGR00231">
    <property type="entry name" value="small_GTP"/>
    <property type="match status" value="1"/>
</dbReference>
<dbReference type="InterPro" id="IPR027417">
    <property type="entry name" value="P-loop_NTPase"/>
</dbReference>
<evidence type="ECO:0000313" key="16">
    <source>
        <dbReference type="Proteomes" id="UP000249343"/>
    </source>
</evidence>
<dbReference type="EC" id="3.6.-.-" evidence="10"/>
<dbReference type="NCBIfam" id="TIGR00450">
    <property type="entry name" value="mnmE_trmE_thdF"/>
    <property type="match status" value="1"/>
</dbReference>
<feature type="binding site" evidence="10">
    <location>
        <position position="251"/>
    </location>
    <ligand>
        <name>K(+)</name>
        <dbReference type="ChEBI" id="CHEBI:29103"/>
    </ligand>
</feature>
<feature type="binding site" evidence="10">
    <location>
        <position position="253"/>
    </location>
    <ligand>
        <name>K(+)</name>
        <dbReference type="ChEBI" id="CHEBI:29103"/>
    </ligand>
</feature>
<dbReference type="GO" id="GO:0005525">
    <property type="term" value="F:GTP binding"/>
    <property type="evidence" value="ECO:0007669"/>
    <property type="project" value="UniProtKB-UniRule"/>
</dbReference>
<name>A0A139JR20_9MOLU</name>
<evidence type="ECO:0000256" key="5">
    <source>
        <dbReference type="ARBA" id="ARBA00022741"/>
    </source>
</evidence>
<dbReference type="InterPro" id="IPR004520">
    <property type="entry name" value="GTPase_MnmE"/>
</dbReference>
<keyword evidence="2 10" id="KW-0963">Cytoplasm</keyword>
<feature type="binding site" evidence="10">
    <location>
        <position position="232"/>
    </location>
    <ligand>
        <name>K(+)</name>
        <dbReference type="ChEBI" id="CHEBI:29103"/>
    </ligand>
</feature>
<sequence length="456" mass="51762">MLEDTIAAIATPLGTGSISIIRISGSQSIKKINKIFKNSKKINLLKVPSHTIHHGFILDENKQILDEVLVSVFKKPTSFTGENIVEINCHGGILLTQLLLERILSLDIRIAQPGEFSKRAFLNGKIDLIQAESIMDLINAQNKNAIKLSNLGLHKETSKLIKSLNQEILTLIGKIEVNIDYPEYEDIQTMTNEIIFPSLTKLIKKIEKILDSSYKMRLLKKGIKTIIIGKPNVGKSSLFNTLLNKERAIVSNIAGTTRDFVHEYININGISLLLIDTAGIRKTQDPLEKIGVSKTYNILEEAELVLLLLDYSQHLSEEDEFLLKLTKKYPRILVINKTDLFPKLDSSQFQEKIVFISNIHKKGLNILKKTIIDFFNLNSIKSEDFNYFSNARHIQQIRVALDSLKNIKKDIKRNIPIDIHTINLKIAFNALNEIRGYQPNNDILINELFKKFCLGK</sequence>